<reference evidence="2" key="2">
    <citation type="journal article" date="2021" name="Microbiome">
        <title>Successional dynamics and alternative stable states in a saline activated sludge microbial community over 9 years.</title>
        <authorList>
            <person name="Wang Y."/>
            <person name="Ye J."/>
            <person name="Ju F."/>
            <person name="Liu L."/>
            <person name="Boyd J.A."/>
            <person name="Deng Y."/>
            <person name="Parks D.H."/>
            <person name="Jiang X."/>
            <person name="Yin X."/>
            <person name="Woodcroft B.J."/>
            <person name="Tyson G.W."/>
            <person name="Hugenholtz P."/>
            <person name="Polz M.F."/>
            <person name="Zhang T."/>
        </authorList>
    </citation>
    <scope>NUCLEOTIDE SEQUENCE</scope>
    <source>
        <strain evidence="2">HKST-UBA02</strain>
    </source>
</reference>
<keyword evidence="1" id="KW-1133">Transmembrane helix</keyword>
<evidence type="ECO:0000313" key="2">
    <source>
        <dbReference type="EMBL" id="MCA9397465.1"/>
    </source>
</evidence>
<sequence>MNHLDTWRKRMRLLTYVSMLLSIIVAFWILPIHTVNNENTVSYWGWYQIQLVVLTGFLLMEALGTTSIGWLTYGLGRRMAGWMLFFICMWITTYLTRLFFLPPFVLTMVFLVNFLPFILFITLWEIWKIVKRKG</sequence>
<dbReference type="AlphaFoldDB" id="A0A955RX46"/>
<dbReference type="EMBL" id="JAGQKY010000042">
    <property type="protein sequence ID" value="MCA9397465.1"/>
    <property type="molecule type" value="Genomic_DNA"/>
</dbReference>
<evidence type="ECO:0000313" key="3">
    <source>
        <dbReference type="Proteomes" id="UP000699691"/>
    </source>
</evidence>
<protein>
    <submittedName>
        <fullName evidence="2">Uncharacterized protein</fullName>
    </submittedName>
</protein>
<organism evidence="2 3">
    <name type="scientific">candidate division WWE3 bacterium</name>
    <dbReference type="NCBI Taxonomy" id="2053526"/>
    <lineage>
        <taxon>Bacteria</taxon>
        <taxon>Katanobacteria</taxon>
    </lineage>
</organism>
<name>A0A955RX46_UNCKA</name>
<keyword evidence="1" id="KW-0812">Transmembrane</keyword>
<evidence type="ECO:0000256" key="1">
    <source>
        <dbReference type="SAM" id="Phobius"/>
    </source>
</evidence>
<keyword evidence="1" id="KW-0472">Membrane</keyword>
<reference evidence="2" key="1">
    <citation type="submission" date="2020-04" db="EMBL/GenBank/DDBJ databases">
        <authorList>
            <person name="Zhang T."/>
        </authorList>
    </citation>
    <scope>NUCLEOTIDE SEQUENCE</scope>
    <source>
        <strain evidence="2">HKST-UBA02</strain>
    </source>
</reference>
<proteinExistence type="predicted"/>
<dbReference type="Proteomes" id="UP000699691">
    <property type="component" value="Unassembled WGS sequence"/>
</dbReference>
<feature type="transmembrane region" description="Helical" evidence="1">
    <location>
        <begin position="80"/>
        <end position="100"/>
    </location>
</feature>
<comment type="caution">
    <text evidence="2">The sequence shown here is derived from an EMBL/GenBank/DDBJ whole genome shotgun (WGS) entry which is preliminary data.</text>
</comment>
<feature type="transmembrane region" description="Helical" evidence="1">
    <location>
        <begin position="106"/>
        <end position="127"/>
    </location>
</feature>
<feature type="transmembrane region" description="Helical" evidence="1">
    <location>
        <begin position="12"/>
        <end position="31"/>
    </location>
</feature>
<gene>
    <name evidence="2" type="ORF">KC573_01435</name>
</gene>
<accession>A0A955RX46</accession>
<feature type="transmembrane region" description="Helical" evidence="1">
    <location>
        <begin position="51"/>
        <end position="73"/>
    </location>
</feature>